<evidence type="ECO:0000256" key="10">
    <source>
        <dbReference type="ARBA" id="ARBA00023296"/>
    </source>
</evidence>
<evidence type="ECO:0000256" key="7">
    <source>
        <dbReference type="ARBA" id="ARBA00022950"/>
    </source>
</evidence>
<evidence type="ECO:0000313" key="11">
    <source>
        <dbReference type="EMBL" id="WMM95738.1"/>
    </source>
</evidence>
<gene>
    <name evidence="11" type="ORF">CRP403_gp24</name>
</gene>
<name>A0AAX3ZZC3_9CAUD</name>
<dbReference type="Proteomes" id="UP001304225">
    <property type="component" value="Segment"/>
</dbReference>
<evidence type="ECO:0000256" key="3">
    <source>
        <dbReference type="ARBA" id="ARBA00022470"/>
    </source>
</evidence>
<keyword evidence="6" id="KW-0946">Virion</keyword>
<keyword evidence="10" id="KW-1160">Virus entry into host cell</keyword>
<dbReference type="GO" id="GO:0044423">
    <property type="term" value="C:virion component"/>
    <property type="evidence" value="ECO:0007669"/>
    <property type="project" value="UniProtKB-KW"/>
</dbReference>
<evidence type="ECO:0000256" key="9">
    <source>
        <dbReference type="ARBA" id="ARBA00023219"/>
    </source>
</evidence>
<comment type="function">
    <text evidence="1">Forms the portal vertex of the capsid. This portal plays critical roles in head assembly, genome packaging, neck/tail attachment, and genome ejection. The portal protein multimerizes as a single ring-shaped homododecamer arranged around a central channel.</text>
</comment>
<accession>A0AAX3ZZC3</accession>
<evidence type="ECO:0000256" key="6">
    <source>
        <dbReference type="ARBA" id="ARBA00022844"/>
    </source>
</evidence>
<dbReference type="GO" id="GO:0099002">
    <property type="term" value="P:symbiont genome ejection through host cell envelope, short tail mechanism"/>
    <property type="evidence" value="ECO:0007669"/>
    <property type="project" value="UniProtKB-KW"/>
</dbReference>
<dbReference type="EMBL" id="OR420752">
    <property type="protein sequence ID" value="WMM95738.1"/>
    <property type="molecule type" value="Genomic_DNA"/>
</dbReference>
<keyword evidence="12" id="KW-1185">Reference proteome</keyword>
<protein>
    <submittedName>
        <fullName evidence="11">Head-to-tail joining protein</fullName>
    </submittedName>
</protein>
<keyword evidence="4" id="KW-1162">Viral penetration into host cytoplasm</keyword>
<evidence type="ECO:0000256" key="4">
    <source>
        <dbReference type="ARBA" id="ARBA00022595"/>
    </source>
</evidence>
<proteinExistence type="predicted"/>
<evidence type="ECO:0000256" key="1">
    <source>
        <dbReference type="ARBA" id="ARBA00003421"/>
    </source>
</evidence>
<keyword evidence="3" id="KW-1244">Viral short tail ejection system</keyword>
<sequence>MHTGDGTCEKRYENLSSHRTTYLERAREAAKLTIPSLVPEEGHTATTKLYTPYQGIGARGVNNLASKLLLSLLPPNAPFFAMRLDDFTIQELAQTEGARAKVDEALNKYERAVMTEIENSGMRSPIFEALKQLIVAGNVLLYLPPEGGARVFPLSRYVVKRDPMGEVIEVIVKETMSRATLPEDIQEMLMAKDGDLPSDQNNKKSDEINLYTKMVREGNKYVLYQEVDGMKIPDSYGKYPLDKAPMLALRWTRIDGEDYGRSYVEEYIGDLISLEGLSKAILEASAVSAKVIFMVAPNGTTRARDISKADNGAIVSGNAAEVSTLQVQKQADMSIASNTVAAITERLAFAFLMNSAIQRAGERVTAEEVRYMAGELEDALGGVYSILSQEFQLPLVNRIIARMTKKKRLPSLPKGVANPTIVTGLEALGRGHDMNKYQMFLQALAPLGPQAVGQFMNVGDYITRVGTALGIDMDGLIKSEEQMQQERQQMMQMQERQMMADMAKQATGPVAKEAAGAIREAVAGGNQ</sequence>
<organism evidence="11 12">
    <name type="scientific">Roseobacter phage CRP-403</name>
    <dbReference type="NCBI Taxonomy" id="3072849"/>
    <lineage>
        <taxon>Viruses</taxon>
        <taxon>Duplodnaviria</taxon>
        <taxon>Heunggongvirae</taxon>
        <taxon>Uroviricota</taxon>
        <taxon>Caudoviricetes</taxon>
        <taxon>Autographivirales</taxon>
        <taxon>Autographivirales incertae sedis</taxon>
        <taxon>Shangxiadianvirus</taxon>
        <taxon>Shangxiadianvirus CRP403</taxon>
    </lineage>
</organism>
<keyword evidence="7" id="KW-0118">Viral capsid assembly</keyword>
<evidence type="ECO:0000256" key="5">
    <source>
        <dbReference type="ARBA" id="ARBA00022612"/>
    </source>
</evidence>
<evidence type="ECO:0000256" key="2">
    <source>
        <dbReference type="ARBA" id="ARBA00004328"/>
    </source>
</evidence>
<keyword evidence="9" id="KW-0231">Viral genome packaging</keyword>
<comment type="subcellular location">
    <subcellularLocation>
        <location evidence="2">Virion</location>
    </subcellularLocation>
</comment>
<evidence type="ECO:0000256" key="8">
    <source>
        <dbReference type="ARBA" id="ARBA00023009"/>
    </source>
</evidence>
<evidence type="ECO:0000313" key="12">
    <source>
        <dbReference type="Proteomes" id="UP001304225"/>
    </source>
</evidence>
<keyword evidence="8" id="KW-1171">Viral genome ejection through host cell envelope</keyword>
<reference evidence="11 12" key="1">
    <citation type="submission" date="2023-08" db="EMBL/GenBank/DDBJ databases">
        <authorList>
            <person name="Du S."/>
            <person name="Wu Z."/>
            <person name="Wu Y."/>
            <person name="Yang M."/>
            <person name="Shao J."/>
            <person name="Liu H."/>
            <person name="Zhao Y."/>
            <person name="Zhang Z."/>
        </authorList>
    </citation>
    <scope>NUCLEOTIDE SEQUENCE [LARGE SCALE GENOMIC DNA]</scope>
</reference>
<keyword evidence="5" id="KW-1188">Viral release from host cell</keyword>
<dbReference type="Pfam" id="PF12236">
    <property type="entry name" value="Head-tail_con"/>
    <property type="match status" value="1"/>
</dbReference>
<dbReference type="InterPro" id="IPR020991">
    <property type="entry name" value="Connector_podovirus"/>
</dbReference>